<dbReference type="InterPro" id="IPR056396">
    <property type="entry name" value="HEAT_SCC3-SA"/>
</dbReference>
<reference evidence="3 4" key="1">
    <citation type="submission" date="2024-06" db="EMBL/GenBank/DDBJ databases">
        <title>Complete genome of Phlyctema vagabunda strain 19-DSS-EL-015.</title>
        <authorList>
            <person name="Fiorenzani C."/>
        </authorList>
    </citation>
    <scope>NUCLEOTIDE SEQUENCE [LARGE SCALE GENOMIC DNA]</scope>
    <source>
        <strain evidence="3 4">19-DSS-EL-015</strain>
    </source>
</reference>
<dbReference type="Pfam" id="PF24571">
    <property type="entry name" value="HEAT_SCC3-SA"/>
    <property type="match status" value="1"/>
</dbReference>
<dbReference type="Pfam" id="PF08514">
    <property type="entry name" value="STAG"/>
    <property type="match status" value="1"/>
</dbReference>
<feature type="compositionally biased region" description="Acidic residues" evidence="1">
    <location>
        <begin position="51"/>
        <end position="76"/>
    </location>
</feature>
<dbReference type="EMBL" id="JBFCZG010000010">
    <property type="protein sequence ID" value="KAL3417693.1"/>
    <property type="molecule type" value="Genomic_DNA"/>
</dbReference>
<comment type="caution">
    <text evidence="3">The sequence shown here is derived from an EMBL/GenBank/DDBJ whole genome shotgun (WGS) entry which is preliminary data.</text>
</comment>
<feature type="region of interest" description="Disordered" evidence="1">
    <location>
        <begin position="1"/>
        <end position="125"/>
    </location>
</feature>
<evidence type="ECO:0000313" key="4">
    <source>
        <dbReference type="Proteomes" id="UP001629113"/>
    </source>
</evidence>
<dbReference type="PANTHER" id="PTHR11199:SF0">
    <property type="entry name" value="LD34181P-RELATED"/>
    <property type="match status" value="1"/>
</dbReference>
<sequence length="1202" mass="133294">MEMSENDAMSSSVAATTSRRKSGRAVKAPEKFVPSQAEATSAKRKRGAGEGENDASDEDDEDEDSEEPSDESAAEEEAPKARKKAKAPPRMPAAKRPKVNGSASHADEDGDEGDDDEARAVRLPSRPKKGKKVAIAKSEVGGLYAEVYTSGKNLDDVAAEWFTKCTDDVVGALADIVNFILKSAGCEIEVTNDDIEDVDNIEQKITDIQEEFQATNPSDYPLASKAKSGSAFRACLTGFFHSIINTIHKAGVLYETDEEGKAVLLDTLITWATVMSSAHSRAIRHTATLVNLTINSAICDVASEIMDVTAKALRQAESEKAKKGRANKGRLAEFQAKVEEGESYKNLLQATIKDNFDTVFVHRYRDVDPKIRTECVEALGYWMLEMPDVFFEGTFLRYLGWMLSDVNFATRHAAIKQLIKILKKKDNLGGMRHFIERFRPRLVEIASRDSEPTIRASCVELVDILRDAGMLEPNDIDSIGKLIFDADAKVRKAVVPFFTESIKDSYEVIVEELGGEEALEEILIVDDEDFDSPRAGWIKLKALAEILLNFDTQDREDMPSQIELISNGVNVRGSESRFTCAAQALYDQMPELRDWEVLSGYLLFDHSAKGRGSQIERNLKEAFKPEEAEEIILLDILNAVVKLNLTEGDSSDRAKDKSRKAAKLELLESKETTARHLAETIPRLLKKFGASPRTATVVLRLEHTLNLDVFQELRQDSTAYAKLLDEISAQFSRHADKGVINEAGAALLRARGYEDLEEVTEQKMQSLWESTTDTLRRLSKTGTIGTRGGLRAPVLRELSHNLARLEKLASISNCVEALEANSGKDQPLSISILLDIVGRGELSEADPDTDFLEDQVVTSAVQSAIFYFMWKVQSIMKAMEAEEDIVAEEIDEMKERRETFLRNLVATLSSRATLDPLRLLATSTLLDIHTLFASIYSNRVVEDDDEDKYAILAELSVKIPADVQTEILSIFDASERNFAKKAQKTLAEPGEDEEPEDVDSDSEDDSVEDETTSKRQAETLKAEQQLCELTSKMILATFAKVLTIPASRLKRNKLRLGPNFKQILEYLDDPAKKASKGKKAAGNRKKQSTPNENPARTAATGKKTANKKLSDEVVGESEDEGGEREEDSELSEPEVEEAGDEEEEDLEPEPEEGTREDLKKRELVDDDDAAISLDGDASQEEPGQQEDENAEEDEDDDDPMGD</sequence>
<evidence type="ECO:0000256" key="1">
    <source>
        <dbReference type="SAM" id="MobiDB-lite"/>
    </source>
</evidence>
<dbReference type="PROSITE" id="PS51425">
    <property type="entry name" value="SCD"/>
    <property type="match status" value="1"/>
</dbReference>
<accession>A0ABR4P305</accession>
<feature type="compositionally biased region" description="Acidic residues" evidence="1">
    <location>
        <begin position="1113"/>
        <end position="1151"/>
    </location>
</feature>
<gene>
    <name evidence="3" type="ORF">PVAG01_10703</name>
</gene>
<dbReference type="InterPro" id="IPR016024">
    <property type="entry name" value="ARM-type_fold"/>
</dbReference>
<feature type="compositionally biased region" description="Acidic residues" evidence="1">
    <location>
        <begin position="108"/>
        <end position="117"/>
    </location>
</feature>
<dbReference type="InterPro" id="IPR039662">
    <property type="entry name" value="Cohesin_Scc3/SA"/>
</dbReference>
<protein>
    <submittedName>
        <fullName evidence="3">STAG domain-containing protein</fullName>
    </submittedName>
</protein>
<evidence type="ECO:0000313" key="3">
    <source>
        <dbReference type="EMBL" id="KAL3417693.1"/>
    </source>
</evidence>
<organism evidence="3 4">
    <name type="scientific">Phlyctema vagabunda</name>
    <dbReference type="NCBI Taxonomy" id="108571"/>
    <lineage>
        <taxon>Eukaryota</taxon>
        <taxon>Fungi</taxon>
        <taxon>Dikarya</taxon>
        <taxon>Ascomycota</taxon>
        <taxon>Pezizomycotina</taxon>
        <taxon>Leotiomycetes</taxon>
        <taxon>Helotiales</taxon>
        <taxon>Dermateaceae</taxon>
        <taxon>Phlyctema</taxon>
    </lineage>
</organism>
<proteinExistence type="predicted"/>
<feature type="region of interest" description="Disordered" evidence="1">
    <location>
        <begin position="981"/>
        <end position="1018"/>
    </location>
</feature>
<feature type="domain" description="SCD" evidence="2">
    <location>
        <begin position="360"/>
        <end position="445"/>
    </location>
</feature>
<feature type="compositionally biased region" description="Basic and acidic residues" evidence="1">
    <location>
        <begin position="1152"/>
        <end position="1163"/>
    </location>
</feature>
<feature type="region of interest" description="Disordered" evidence="1">
    <location>
        <begin position="1071"/>
        <end position="1202"/>
    </location>
</feature>
<dbReference type="InterPro" id="IPR011989">
    <property type="entry name" value="ARM-like"/>
</dbReference>
<name>A0ABR4P305_9HELO</name>
<evidence type="ECO:0000259" key="2">
    <source>
        <dbReference type="PROSITE" id="PS51425"/>
    </source>
</evidence>
<dbReference type="InterPro" id="IPR020839">
    <property type="entry name" value="SCD"/>
</dbReference>
<dbReference type="SUPFAM" id="SSF48371">
    <property type="entry name" value="ARM repeat"/>
    <property type="match status" value="1"/>
</dbReference>
<feature type="compositionally biased region" description="Acidic residues" evidence="1">
    <location>
        <begin position="1177"/>
        <end position="1202"/>
    </location>
</feature>
<dbReference type="Proteomes" id="UP001629113">
    <property type="component" value="Unassembled WGS sequence"/>
</dbReference>
<feature type="compositionally biased region" description="Polar residues" evidence="1">
    <location>
        <begin position="7"/>
        <end position="17"/>
    </location>
</feature>
<dbReference type="PANTHER" id="PTHR11199">
    <property type="entry name" value="STROMAL ANTIGEN"/>
    <property type="match status" value="1"/>
</dbReference>
<dbReference type="Pfam" id="PF21581">
    <property type="entry name" value="SCD"/>
    <property type="match status" value="1"/>
</dbReference>
<dbReference type="Gene3D" id="1.25.10.10">
    <property type="entry name" value="Leucine-rich Repeat Variant"/>
    <property type="match status" value="1"/>
</dbReference>
<dbReference type="InterPro" id="IPR013721">
    <property type="entry name" value="STAG"/>
</dbReference>
<feature type="compositionally biased region" description="Acidic residues" evidence="1">
    <location>
        <begin position="989"/>
        <end position="1010"/>
    </location>
</feature>
<keyword evidence="4" id="KW-1185">Reference proteome</keyword>
<feature type="compositionally biased region" description="Basic residues" evidence="1">
    <location>
        <begin position="81"/>
        <end position="98"/>
    </location>
</feature>
<feature type="compositionally biased region" description="Basic residues" evidence="1">
    <location>
        <begin position="1073"/>
        <end position="1087"/>
    </location>
</feature>